<organism evidence="6 7">
    <name type="scientific">Zasmidium cellare</name>
    <name type="common">Wine cellar mold</name>
    <name type="synonym">Racodium cellare</name>
    <dbReference type="NCBI Taxonomy" id="395010"/>
    <lineage>
        <taxon>Eukaryota</taxon>
        <taxon>Fungi</taxon>
        <taxon>Dikarya</taxon>
        <taxon>Ascomycota</taxon>
        <taxon>Pezizomycotina</taxon>
        <taxon>Dothideomycetes</taxon>
        <taxon>Dothideomycetidae</taxon>
        <taxon>Mycosphaerellales</taxon>
        <taxon>Mycosphaerellaceae</taxon>
        <taxon>Zasmidium</taxon>
    </lineage>
</organism>
<keyword evidence="1" id="KW-0285">Flavoprotein</keyword>
<feature type="transmembrane region" description="Helical" evidence="4">
    <location>
        <begin position="12"/>
        <end position="31"/>
    </location>
</feature>
<evidence type="ECO:0000256" key="3">
    <source>
        <dbReference type="ARBA" id="ARBA00023002"/>
    </source>
</evidence>
<keyword evidence="4" id="KW-0812">Transmembrane</keyword>
<dbReference type="PRINTS" id="PR00420">
    <property type="entry name" value="RNGMNOXGNASE"/>
</dbReference>
<accession>A0ABR0E0T5</accession>
<dbReference type="Pfam" id="PF01494">
    <property type="entry name" value="FAD_binding_3"/>
    <property type="match status" value="1"/>
</dbReference>
<feature type="domain" description="FAD-binding" evidence="5">
    <location>
        <begin position="11"/>
        <end position="366"/>
    </location>
</feature>
<protein>
    <recommendedName>
        <fullName evidence="5">FAD-binding domain-containing protein</fullName>
    </recommendedName>
</protein>
<dbReference type="PANTHER" id="PTHR46720:SF3">
    <property type="entry name" value="FAD-BINDING DOMAIN-CONTAINING PROTEIN-RELATED"/>
    <property type="match status" value="1"/>
</dbReference>
<dbReference type="Proteomes" id="UP001305779">
    <property type="component" value="Unassembled WGS sequence"/>
</dbReference>
<evidence type="ECO:0000256" key="2">
    <source>
        <dbReference type="ARBA" id="ARBA00022827"/>
    </source>
</evidence>
<dbReference type="PANTHER" id="PTHR46720">
    <property type="entry name" value="HYDROXYLASE, PUTATIVE (AFU_ORTHOLOGUE AFUA_3G01460)-RELATED"/>
    <property type="match status" value="1"/>
</dbReference>
<reference evidence="6 7" key="1">
    <citation type="journal article" date="2023" name="G3 (Bethesda)">
        <title>A chromosome-level genome assembly of Zasmidium syzygii isolated from banana leaves.</title>
        <authorList>
            <person name="van Westerhoven A.C."/>
            <person name="Mehrabi R."/>
            <person name="Talebi R."/>
            <person name="Steentjes M.B.F."/>
            <person name="Corcolon B."/>
            <person name="Chong P.A."/>
            <person name="Kema G.H.J."/>
            <person name="Seidl M.F."/>
        </authorList>
    </citation>
    <scope>NUCLEOTIDE SEQUENCE [LARGE SCALE GENOMIC DNA]</scope>
    <source>
        <strain evidence="6 7">P124</strain>
    </source>
</reference>
<keyword evidence="7" id="KW-1185">Reference proteome</keyword>
<evidence type="ECO:0000313" key="7">
    <source>
        <dbReference type="Proteomes" id="UP001305779"/>
    </source>
</evidence>
<dbReference type="InterPro" id="IPR036188">
    <property type="entry name" value="FAD/NAD-bd_sf"/>
</dbReference>
<sequence>MGPVPEEQKIRIALVGGGIAGLSLAIGLANASHLEITVYEATKEYREVGQGLAMHSNAIASMQSIDPAVFEAWRDSSTLVGSPEDADAISSTTVSLAWGPDMGTNVAELGQAKARKGVSRADLLSGLLKVLKERGGNIQMGKRLKSIQDHGESVHMTFEDGSEATADCLLGAEGAHSKTREYLLGADHPALAVKNPERYVSLRSMIPMDAARPVIDDHWTRNVSIRIGPYGYIVSMPVKKGTVLQIGTTFLAPQDEDIRHTQLRAEEFGDYSAEFQRLIELSKTVHPDRLYFWDHDPAPTYYRNRVCMLGDAAHCTMPFAGNGAAQALEDAAVFKALLDRVRTSGQLPALLGAFDEVRRPRSQKVASISRQFGRLHMMLDPPDHNLDEIKRIYADGAAYCSNIDIEAQNQEAVRAFEDGR</sequence>
<comment type="caution">
    <text evidence="6">The sequence shown here is derived from an EMBL/GenBank/DDBJ whole genome shotgun (WGS) entry which is preliminary data.</text>
</comment>
<keyword evidence="4" id="KW-1133">Transmembrane helix</keyword>
<keyword evidence="2" id="KW-0274">FAD</keyword>
<dbReference type="InterPro" id="IPR002938">
    <property type="entry name" value="FAD-bd"/>
</dbReference>
<proteinExistence type="predicted"/>
<evidence type="ECO:0000256" key="4">
    <source>
        <dbReference type="SAM" id="Phobius"/>
    </source>
</evidence>
<evidence type="ECO:0000256" key="1">
    <source>
        <dbReference type="ARBA" id="ARBA00022630"/>
    </source>
</evidence>
<name>A0ABR0E0T5_ZASCE</name>
<dbReference type="Gene3D" id="3.50.50.60">
    <property type="entry name" value="FAD/NAD(P)-binding domain"/>
    <property type="match status" value="1"/>
</dbReference>
<dbReference type="SUPFAM" id="SSF51905">
    <property type="entry name" value="FAD/NAD(P)-binding domain"/>
    <property type="match status" value="1"/>
</dbReference>
<keyword evidence="4" id="KW-0472">Membrane</keyword>
<gene>
    <name evidence="6" type="ORF">PRZ48_013369</name>
</gene>
<dbReference type="InterPro" id="IPR051104">
    <property type="entry name" value="FAD_monoxygenase"/>
</dbReference>
<keyword evidence="3" id="KW-0560">Oxidoreductase</keyword>
<evidence type="ECO:0000313" key="6">
    <source>
        <dbReference type="EMBL" id="KAK4495042.1"/>
    </source>
</evidence>
<dbReference type="EMBL" id="JAXOVC010000012">
    <property type="protein sequence ID" value="KAK4495042.1"/>
    <property type="molecule type" value="Genomic_DNA"/>
</dbReference>
<evidence type="ECO:0000259" key="5">
    <source>
        <dbReference type="Pfam" id="PF01494"/>
    </source>
</evidence>